<dbReference type="InterPro" id="IPR019826">
    <property type="entry name" value="Carboxylesterase_B_AS"/>
</dbReference>
<feature type="chain" id="PRO_5027134790" description="Carboxylic ester hydrolase" evidence="3">
    <location>
        <begin position="31"/>
        <end position="563"/>
    </location>
</feature>
<gene>
    <name evidence="5" type="primary">pnbA</name>
    <name evidence="5" type="ORF">VRLFYP33_01984</name>
</gene>
<reference evidence="5" key="1">
    <citation type="submission" date="2019-11" db="EMBL/GenBank/DDBJ databases">
        <authorList>
            <person name="Feng L."/>
        </authorList>
    </citation>
    <scope>NUCLEOTIDE SEQUENCE</scope>
    <source>
        <strain evidence="5">VrattiLFYP33</strain>
    </source>
</reference>
<evidence type="ECO:0000256" key="3">
    <source>
        <dbReference type="RuleBase" id="RU361235"/>
    </source>
</evidence>
<sequence length="563" mass="61833">MNLFQKKAWRNLSKLGLAVLLASQFSFSTAADVVVTNGAPSVAVTDLATTAVQQSAPIVRINTGLLRGTIENGIESYKGIPYAEPPVGELRWRPPQPPKSWEGVYDATEYKSQFAQNSDLGVFATAGGSEDALYLNVFVDEAARLKAEANNEKLPVFVWVHGGGLKVGASQDYNPTALAKEGAIVVTINYRLGIFGLFAHPAIDAEGHAIGNYGLMDQDMALTWVQENISQFGGDPQNVTLAGESSGGESVLTAMVNPHSAGKFQQVISMSGNTSTMTAAFTQNSIAEAEAKGIAFAEANGLKDATAEQLRSLSTEQILRTQTPYMLMTFMVDGEYIPERSMEAFKNGRFNKATLINGVTKQEGNFFAGLPETLTGKAMDREGYMAQLDWLVNLLGDRPGLKEAIMAEYPPEQYDSYAEAFAPLITDAWLSSSMQRINDVLYNQIPVYAYVFADETAPSYLVTSFPQKASHTYELPYIFPGFNGSSIQSTALNPEQQKLANQMVQIWARAGEINKQSEWPTYDPKKQNYMTFTLPNSYMSENEFNEAHHTAFWNKINSEYQPK</sequence>
<evidence type="ECO:0000259" key="4">
    <source>
        <dbReference type="Pfam" id="PF00135"/>
    </source>
</evidence>
<dbReference type="InterPro" id="IPR029058">
    <property type="entry name" value="AB_hydrolase_fold"/>
</dbReference>
<dbReference type="Gene3D" id="3.40.50.1820">
    <property type="entry name" value="alpha/beta hydrolase"/>
    <property type="match status" value="1"/>
</dbReference>
<dbReference type="Pfam" id="PF00135">
    <property type="entry name" value="COesterase"/>
    <property type="match status" value="1"/>
</dbReference>
<dbReference type="RefSeq" id="WP_156705529.1">
    <property type="nucleotide sequence ID" value="NZ_CACRUX010000080.1"/>
</dbReference>
<keyword evidence="2 3" id="KW-0378">Hydrolase</keyword>
<dbReference type="InterPro" id="IPR050309">
    <property type="entry name" value="Type-B_Carboxylest/Lipase"/>
</dbReference>
<feature type="domain" description="Carboxylesterase type B" evidence="4">
    <location>
        <begin position="56"/>
        <end position="552"/>
    </location>
</feature>
<dbReference type="PANTHER" id="PTHR11559">
    <property type="entry name" value="CARBOXYLESTERASE"/>
    <property type="match status" value="1"/>
</dbReference>
<dbReference type="PROSITE" id="PS00122">
    <property type="entry name" value="CARBOXYLESTERASE_B_1"/>
    <property type="match status" value="1"/>
</dbReference>
<comment type="similarity">
    <text evidence="1 3">Belongs to the type-B carboxylesterase/lipase family.</text>
</comment>
<keyword evidence="3" id="KW-0732">Signal</keyword>
<proteinExistence type="inferred from homology"/>
<evidence type="ECO:0000256" key="2">
    <source>
        <dbReference type="ARBA" id="ARBA00022801"/>
    </source>
</evidence>
<dbReference type="GO" id="GO:0016787">
    <property type="term" value="F:hydrolase activity"/>
    <property type="evidence" value="ECO:0007669"/>
    <property type="project" value="UniProtKB-KW"/>
</dbReference>
<accession>A0A6N3EK57</accession>
<protein>
    <recommendedName>
        <fullName evidence="3">Carboxylic ester hydrolase</fullName>
        <ecNumber evidence="3">3.1.1.-</ecNumber>
    </recommendedName>
</protein>
<feature type="signal peptide" evidence="3">
    <location>
        <begin position="1"/>
        <end position="30"/>
    </location>
</feature>
<dbReference type="SUPFAM" id="SSF53474">
    <property type="entry name" value="alpha/beta-Hydrolases"/>
    <property type="match status" value="1"/>
</dbReference>
<dbReference type="InterPro" id="IPR002018">
    <property type="entry name" value="CarbesteraseB"/>
</dbReference>
<name>A0A6N3EK57_9FIRM</name>
<organism evidence="5">
    <name type="scientific">Veillonella ratti</name>
    <dbReference type="NCBI Taxonomy" id="103892"/>
    <lineage>
        <taxon>Bacteria</taxon>
        <taxon>Bacillati</taxon>
        <taxon>Bacillota</taxon>
        <taxon>Negativicutes</taxon>
        <taxon>Veillonellales</taxon>
        <taxon>Veillonellaceae</taxon>
        <taxon>Veillonella</taxon>
    </lineage>
</organism>
<evidence type="ECO:0000313" key="5">
    <source>
        <dbReference type="EMBL" id="VYU41520.1"/>
    </source>
</evidence>
<evidence type="ECO:0000256" key="1">
    <source>
        <dbReference type="ARBA" id="ARBA00005964"/>
    </source>
</evidence>
<dbReference type="EMBL" id="CACRUX010000080">
    <property type="protein sequence ID" value="VYU41520.1"/>
    <property type="molecule type" value="Genomic_DNA"/>
</dbReference>
<dbReference type="AlphaFoldDB" id="A0A6N3EK57"/>
<dbReference type="EC" id="3.1.1.-" evidence="3"/>